<reference evidence="1 2" key="1">
    <citation type="journal article" date="2013" name="BMC Genomics">
        <title>Reconstruction of the lipid metabolism for the microalga Monoraphidium neglectum from its genome sequence reveals characteristics suitable for biofuel production.</title>
        <authorList>
            <person name="Bogen C."/>
            <person name="Al-Dilaimi A."/>
            <person name="Albersmeier A."/>
            <person name="Wichmann J."/>
            <person name="Grundmann M."/>
            <person name="Rupp O."/>
            <person name="Lauersen K.J."/>
            <person name="Blifernez-Klassen O."/>
            <person name="Kalinowski J."/>
            <person name="Goesmann A."/>
            <person name="Mussgnug J.H."/>
            <person name="Kruse O."/>
        </authorList>
    </citation>
    <scope>NUCLEOTIDE SEQUENCE [LARGE SCALE GENOMIC DNA]</scope>
    <source>
        <strain evidence="1 2">SAG 48.87</strain>
    </source>
</reference>
<keyword evidence="2" id="KW-1185">Reference proteome</keyword>
<dbReference type="AlphaFoldDB" id="A0A0D2LP47"/>
<name>A0A0D2LP47_9CHLO</name>
<evidence type="ECO:0000313" key="2">
    <source>
        <dbReference type="Proteomes" id="UP000054498"/>
    </source>
</evidence>
<gene>
    <name evidence="1" type="ORF">MNEG_14419</name>
</gene>
<dbReference type="OrthoDB" id="1706657at2759"/>
<dbReference type="KEGG" id="mng:MNEG_14419"/>
<dbReference type="RefSeq" id="XP_013892564.1">
    <property type="nucleotide sequence ID" value="XM_014037110.1"/>
</dbReference>
<evidence type="ECO:0000313" key="1">
    <source>
        <dbReference type="EMBL" id="KIY93544.1"/>
    </source>
</evidence>
<dbReference type="GeneID" id="25731979"/>
<dbReference type="Proteomes" id="UP000054498">
    <property type="component" value="Unassembled WGS sequence"/>
</dbReference>
<sequence length="152" mass="15127">DGEVLAVLDLRNDPSLIEAGMARELRLRKKAGLTVTDAVELYYEQLPSPPSAASLAGDTAADGGQGAAAAEATEAVTVAGLVERQGGYLRESLGLLPLPLTEKPPGSHVLAREETNIGGNGGAAFAAVLAAPKGSATAVAAAAGRVGLLSVS</sequence>
<protein>
    <submittedName>
        <fullName evidence="1">Uncharacterized protein</fullName>
    </submittedName>
</protein>
<accession>A0A0D2LP47</accession>
<feature type="non-terminal residue" evidence="1">
    <location>
        <position position="1"/>
    </location>
</feature>
<dbReference type="STRING" id="145388.A0A0D2LP47"/>
<dbReference type="EMBL" id="KK104689">
    <property type="protein sequence ID" value="KIY93544.1"/>
    <property type="molecule type" value="Genomic_DNA"/>
</dbReference>
<proteinExistence type="predicted"/>
<organism evidence="1 2">
    <name type="scientific">Monoraphidium neglectum</name>
    <dbReference type="NCBI Taxonomy" id="145388"/>
    <lineage>
        <taxon>Eukaryota</taxon>
        <taxon>Viridiplantae</taxon>
        <taxon>Chlorophyta</taxon>
        <taxon>core chlorophytes</taxon>
        <taxon>Chlorophyceae</taxon>
        <taxon>CS clade</taxon>
        <taxon>Sphaeropleales</taxon>
        <taxon>Selenastraceae</taxon>
        <taxon>Monoraphidium</taxon>
    </lineage>
</organism>